<dbReference type="EMBL" id="JBHTBH010000009">
    <property type="protein sequence ID" value="MFC7329952.1"/>
    <property type="molecule type" value="Genomic_DNA"/>
</dbReference>
<evidence type="ECO:0000313" key="11">
    <source>
        <dbReference type="Proteomes" id="UP001596540"/>
    </source>
</evidence>
<dbReference type="InterPro" id="IPR039421">
    <property type="entry name" value="Type_1_exporter"/>
</dbReference>
<dbReference type="InterPro" id="IPR011527">
    <property type="entry name" value="ABC1_TM_dom"/>
</dbReference>
<gene>
    <name evidence="10" type="ORF">ACFQRF_19650</name>
</gene>
<sequence length="580" mass="62348">MNETTTTGRVTLRDLLVWTRGSRLRLLGALICALAAAGLGLAQPMIVSRTIDTATAGQPVMPLLLLLTVVFVAQATTQALSTYRLDQAGETIVMRLRVALTDQLLRLRMAVFDRQRLGDLISRATTDTTLLRDVLAQDVVNGVVSALVVVGGLAMMLWLDPVLAAVVLAVVVVSGAVVGVVLKGIRRETVAAQEATGALAAEMERVLSAIRTVRVSRAEARESRALGDRADVIRRHNVRAARLTAVVSPAIEFGVQGSLVLVIVVGLYRVAAGDIAIGDLVAFLLYVNYLAVPMSSLFDIGPAIQTGIAAMQRLQEVVDLPTEEDSARPRPDAQAFVSVGSGLALRDVRFRYTDREILTGVSFQVPRHGFTAVAGPSGAGKTTIFNLLARFYDPADGVIAFDGKDAHSDHTLEEWRTRIGLVEQSSPLMYGTLRDNISYAAPDADEERLHAVIEMTGLTDLVRRLPDGLDTMVGEHGSTLSGGEQQRVAIARSLVARPEILLLDEPTSHLDAVNEQLLTRTLRRISTEHTLLVIAHRFSTLRAADRIIVLADGKVAACGSYEEVRDHLPPVPADLGQGCA</sequence>
<evidence type="ECO:0000259" key="8">
    <source>
        <dbReference type="PROSITE" id="PS50893"/>
    </source>
</evidence>
<evidence type="ECO:0000256" key="3">
    <source>
        <dbReference type="ARBA" id="ARBA00022741"/>
    </source>
</evidence>
<dbReference type="PROSITE" id="PS00211">
    <property type="entry name" value="ABC_TRANSPORTER_1"/>
    <property type="match status" value="1"/>
</dbReference>
<dbReference type="InterPro" id="IPR003439">
    <property type="entry name" value="ABC_transporter-like_ATP-bd"/>
</dbReference>
<dbReference type="Gene3D" id="1.20.1560.10">
    <property type="entry name" value="ABC transporter type 1, transmembrane domain"/>
    <property type="match status" value="1"/>
</dbReference>
<feature type="transmembrane region" description="Helical" evidence="7">
    <location>
        <begin position="243"/>
        <end position="269"/>
    </location>
</feature>
<name>A0ABW2KJ36_9ACTN</name>
<comment type="subcellular location">
    <subcellularLocation>
        <location evidence="1">Cell membrane</location>
        <topology evidence="1">Multi-pass membrane protein</topology>
    </subcellularLocation>
</comment>
<comment type="caution">
    <text evidence="10">The sequence shown here is derived from an EMBL/GenBank/DDBJ whole genome shotgun (WGS) entry which is preliminary data.</text>
</comment>
<dbReference type="PROSITE" id="PS50929">
    <property type="entry name" value="ABC_TM1F"/>
    <property type="match status" value="1"/>
</dbReference>
<dbReference type="SUPFAM" id="SSF52540">
    <property type="entry name" value="P-loop containing nucleoside triphosphate hydrolases"/>
    <property type="match status" value="1"/>
</dbReference>
<dbReference type="PROSITE" id="PS50893">
    <property type="entry name" value="ABC_TRANSPORTER_2"/>
    <property type="match status" value="1"/>
</dbReference>
<keyword evidence="3" id="KW-0547">Nucleotide-binding</keyword>
<feature type="domain" description="ABC transmembrane type-1" evidence="9">
    <location>
        <begin position="27"/>
        <end position="306"/>
    </location>
</feature>
<evidence type="ECO:0000256" key="7">
    <source>
        <dbReference type="SAM" id="Phobius"/>
    </source>
</evidence>
<protein>
    <submittedName>
        <fullName evidence="10">ABC transporter ATP-binding protein</fullName>
    </submittedName>
</protein>
<dbReference type="Pfam" id="PF00664">
    <property type="entry name" value="ABC_membrane"/>
    <property type="match status" value="1"/>
</dbReference>
<feature type="transmembrane region" description="Helical" evidence="7">
    <location>
        <begin position="59"/>
        <end position="77"/>
    </location>
</feature>
<dbReference type="GO" id="GO:0005524">
    <property type="term" value="F:ATP binding"/>
    <property type="evidence" value="ECO:0007669"/>
    <property type="project" value="UniProtKB-KW"/>
</dbReference>
<evidence type="ECO:0000313" key="10">
    <source>
        <dbReference type="EMBL" id="MFC7329952.1"/>
    </source>
</evidence>
<evidence type="ECO:0000259" key="9">
    <source>
        <dbReference type="PROSITE" id="PS50929"/>
    </source>
</evidence>
<feature type="transmembrane region" description="Helical" evidence="7">
    <location>
        <begin position="139"/>
        <end position="158"/>
    </location>
</feature>
<feature type="transmembrane region" description="Helical" evidence="7">
    <location>
        <begin position="164"/>
        <end position="182"/>
    </location>
</feature>
<evidence type="ECO:0000256" key="6">
    <source>
        <dbReference type="ARBA" id="ARBA00023136"/>
    </source>
</evidence>
<keyword evidence="11" id="KW-1185">Reference proteome</keyword>
<dbReference type="InterPro" id="IPR017871">
    <property type="entry name" value="ABC_transporter-like_CS"/>
</dbReference>
<dbReference type="InterPro" id="IPR036640">
    <property type="entry name" value="ABC1_TM_sf"/>
</dbReference>
<evidence type="ECO:0000256" key="5">
    <source>
        <dbReference type="ARBA" id="ARBA00022989"/>
    </source>
</evidence>
<dbReference type="SMART" id="SM00382">
    <property type="entry name" value="AAA"/>
    <property type="match status" value="1"/>
</dbReference>
<dbReference type="Gene3D" id="3.40.50.300">
    <property type="entry name" value="P-loop containing nucleotide triphosphate hydrolases"/>
    <property type="match status" value="1"/>
</dbReference>
<dbReference type="RefSeq" id="WP_379872595.1">
    <property type="nucleotide sequence ID" value="NZ_JBHTBH010000009.1"/>
</dbReference>
<evidence type="ECO:0000256" key="1">
    <source>
        <dbReference type="ARBA" id="ARBA00004651"/>
    </source>
</evidence>
<feature type="transmembrane region" description="Helical" evidence="7">
    <location>
        <begin position="26"/>
        <end position="47"/>
    </location>
</feature>
<dbReference type="PANTHER" id="PTHR43394:SF1">
    <property type="entry name" value="ATP-BINDING CASSETTE SUB-FAMILY B MEMBER 10, MITOCHONDRIAL"/>
    <property type="match status" value="1"/>
</dbReference>
<evidence type="ECO:0000256" key="2">
    <source>
        <dbReference type="ARBA" id="ARBA00022692"/>
    </source>
</evidence>
<feature type="transmembrane region" description="Helical" evidence="7">
    <location>
        <begin position="275"/>
        <end position="292"/>
    </location>
</feature>
<reference evidence="11" key="1">
    <citation type="journal article" date="2019" name="Int. J. Syst. Evol. Microbiol.">
        <title>The Global Catalogue of Microorganisms (GCM) 10K type strain sequencing project: providing services to taxonomists for standard genome sequencing and annotation.</title>
        <authorList>
            <consortium name="The Broad Institute Genomics Platform"/>
            <consortium name="The Broad Institute Genome Sequencing Center for Infectious Disease"/>
            <person name="Wu L."/>
            <person name="Ma J."/>
        </authorList>
    </citation>
    <scope>NUCLEOTIDE SEQUENCE [LARGE SCALE GENOMIC DNA]</scope>
    <source>
        <strain evidence="11">CGMCC 4.7382</strain>
    </source>
</reference>
<keyword evidence="2 7" id="KW-0812">Transmembrane</keyword>
<organism evidence="10 11">
    <name type="scientific">Marinactinospora rubrisoli</name>
    <dbReference type="NCBI Taxonomy" id="2715399"/>
    <lineage>
        <taxon>Bacteria</taxon>
        <taxon>Bacillati</taxon>
        <taxon>Actinomycetota</taxon>
        <taxon>Actinomycetes</taxon>
        <taxon>Streptosporangiales</taxon>
        <taxon>Nocardiopsidaceae</taxon>
        <taxon>Marinactinospora</taxon>
    </lineage>
</organism>
<keyword evidence="6 7" id="KW-0472">Membrane</keyword>
<keyword evidence="4 10" id="KW-0067">ATP-binding</keyword>
<dbReference type="Proteomes" id="UP001596540">
    <property type="component" value="Unassembled WGS sequence"/>
</dbReference>
<dbReference type="PANTHER" id="PTHR43394">
    <property type="entry name" value="ATP-DEPENDENT PERMEASE MDL1, MITOCHONDRIAL"/>
    <property type="match status" value="1"/>
</dbReference>
<feature type="domain" description="ABC transporter" evidence="8">
    <location>
        <begin position="343"/>
        <end position="577"/>
    </location>
</feature>
<evidence type="ECO:0000256" key="4">
    <source>
        <dbReference type="ARBA" id="ARBA00022840"/>
    </source>
</evidence>
<keyword evidence="5 7" id="KW-1133">Transmembrane helix</keyword>
<accession>A0ABW2KJ36</accession>
<dbReference type="InterPro" id="IPR003593">
    <property type="entry name" value="AAA+_ATPase"/>
</dbReference>
<proteinExistence type="predicted"/>
<dbReference type="SUPFAM" id="SSF90123">
    <property type="entry name" value="ABC transporter transmembrane region"/>
    <property type="match status" value="1"/>
</dbReference>
<dbReference type="Pfam" id="PF00005">
    <property type="entry name" value="ABC_tran"/>
    <property type="match status" value="1"/>
</dbReference>
<dbReference type="InterPro" id="IPR027417">
    <property type="entry name" value="P-loop_NTPase"/>
</dbReference>
<dbReference type="CDD" id="cd18551">
    <property type="entry name" value="ABC_6TM_LmrA_like"/>
    <property type="match status" value="1"/>
</dbReference>